<gene>
    <name evidence="3" type="ORF">B7O87_10020</name>
</gene>
<reference evidence="4" key="1">
    <citation type="submission" date="2017-04" db="EMBL/GenBank/DDBJ databases">
        <authorList>
            <person name="Abreu V.A."/>
            <person name="Popin R.V."/>
            <person name="Rigonato J."/>
            <person name="Andreote A.P."/>
            <person name="Schaker P.C."/>
            <person name="Hoff-Risseti C."/>
            <person name="Alvarenga D.O."/>
            <person name="Varani A.M."/>
            <person name="Fiore M.F."/>
        </authorList>
    </citation>
    <scope>NUCLEOTIDE SEQUENCE [LARGE SCALE GENOMIC DNA]</scope>
    <source>
        <strain evidence="4">CENA303</strain>
    </source>
</reference>
<feature type="domain" description="Peptidase M16 C-terminal" evidence="2">
    <location>
        <begin position="179"/>
        <end position="355"/>
    </location>
</feature>
<dbReference type="GO" id="GO:0046872">
    <property type="term" value="F:metal ion binding"/>
    <property type="evidence" value="ECO:0007669"/>
    <property type="project" value="InterPro"/>
</dbReference>
<dbReference type="AlphaFoldDB" id="A0A1X4G5T5"/>
<dbReference type="InterPro" id="IPR007863">
    <property type="entry name" value="Peptidase_M16_C"/>
</dbReference>
<feature type="domain" description="Peptidase M16 N-terminal" evidence="1">
    <location>
        <begin position="28"/>
        <end position="173"/>
    </location>
</feature>
<protein>
    <submittedName>
        <fullName evidence="3">Peptidase M16</fullName>
    </submittedName>
</protein>
<dbReference type="PANTHER" id="PTHR11851:SF224">
    <property type="entry name" value="PROCESSING PROTEASE"/>
    <property type="match status" value="1"/>
</dbReference>
<evidence type="ECO:0000259" key="2">
    <source>
        <dbReference type="Pfam" id="PF05193"/>
    </source>
</evidence>
<dbReference type="Pfam" id="PF05193">
    <property type="entry name" value="Peptidase_M16_C"/>
    <property type="match status" value="1"/>
</dbReference>
<name>A0A1X4G5T5_9CYAN</name>
<dbReference type="Pfam" id="PF00675">
    <property type="entry name" value="Peptidase_M16"/>
    <property type="match status" value="1"/>
</dbReference>
<organism evidence="3 4">
    <name type="scientific">Cylindrospermopsis raciborskii CENA303</name>
    <dbReference type="NCBI Taxonomy" id="1170769"/>
    <lineage>
        <taxon>Bacteria</taxon>
        <taxon>Bacillati</taxon>
        <taxon>Cyanobacteriota</taxon>
        <taxon>Cyanophyceae</taxon>
        <taxon>Nostocales</taxon>
        <taxon>Aphanizomenonaceae</taxon>
        <taxon>Cylindrospermopsis</taxon>
    </lineage>
</organism>
<dbReference type="Gene3D" id="3.30.830.10">
    <property type="entry name" value="Metalloenzyme, LuxS/M16 peptidase-like"/>
    <property type="match status" value="2"/>
</dbReference>
<dbReference type="PANTHER" id="PTHR11851">
    <property type="entry name" value="METALLOPROTEASE"/>
    <property type="match status" value="1"/>
</dbReference>
<dbReference type="EMBL" id="NBYN01000051">
    <property type="protein sequence ID" value="OSO90020.1"/>
    <property type="molecule type" value="Genomic_DNA"/>
</dbReference>
<evidence type="ECO:0000313" key="4">
    <source>
        <dbReference type="Proteomes" id="UP000192997"/>
    </source>
</evidence>
<dbReference type="Proteomes" id="UP000192997">
    <property type="component" value="Unassembled WGS sequence"/>
</dbReference>
<sequence>MQNRNNNDIDECKFSIHRTTLGNGIVLLIAENPIADIIAAKIFVRAGSCHENPEKAGLANLLSAVMTKGCDGFSSLEIAEKVESVGANLSINASTDYFLLSLKTVSADFAEILALSGLLLKSPTFPEKQIELEKRLAIQDVRSQKEQPFNLAFQQIREAMYQNHPYARSLLGTEASIHSINYKDLVEFHQNHFRPDNIVISIAGRITAKTAIEVVTEVFGDWPLPNTARHVLDLPKISIAPKSCLQPLNTQQSIIMLGYMGSSINSPAYPVLKLLSTYLGNGLSSRLFVELREKRGLAYEISAIYSTKPYPASFIVYMGTAPENTSRAIKELGKEVERLSQIELSPEELQTAKNKILGHYALGKQTNGQIAHIYGWYEILGLGIEFDHEFPQLINQVSPELAMTVANSYLKTPYLSLVGPGEAITSK</sequence>
<evidence type="ECO:0000259" key="1">
    <source>
        <dbReference type="Pfam" id="PF00675"/>
    </source>
</evidence>
<dbReference type="RefSeq" id="WP_050773283.1">
    <property type="nucleotide sequence ID" value="NZ_NBYN01000051.1"/>
</dbReference>
<comment type="caution">
    <text evidence="3">The sequence shown here is derived from an EMBL/GenBank/DDBJ whole genome shotgun (WGS) entry which is preliminary data.</text>
</comment>
<dbReference type="InterPro" id="IPR050361">
    <property type="entry name" value="MPP/UQCRC_Complex"/>
</dbReference>
<evidence type="ECO:0000313" key="3">
    <source>
        <dbReference type="EMBL" id="OSO90020.1"/>
    </source>
</evidence>
<proteinExistence type="predicted"/>
<accession>A0A1X4G5T5</accession>
<dbReference type="InterPro" id="IPR011765">
    <property type="entry name" value="Pept_M16_N"/>
</dbReference>
<dbReference type="InterPro" id="IPR011249">
    <property type="entry name" value="Metalloenz_LuxS/M16"/>
</dbReference>
<dbReference type="SUPFAM" id="SSF63411">
    <property type="entry name" value="LuxS/MPP-like metallohydrolase"/>
    <property type="match status" value="2"/>
</dbReference>